<evidence type="ECO:0000313" key="6">
    <source>
        <dbReference type="Proteomes" id="UP000001412"/>
    </source>
</evidence>
<dbReference type="InterPro" id="IPR050498">
    <property type="entry name" value="Ycf3"/>
</dbReference>
<evidence type="ECO:0000256" key="1">
    <source>
        <dbReference type="ARBA" id="ARBA00022737"/>
    </source>
</evidence>
<dbReference type="InterPro" id="IPR019734">
    <property type="entry name" value="TPR_rpt"/>
</dbReference>
<name>Q898C0_CLOTE</name>
<dbReference type="HOGENOM" id="CLU_443914_0_0_9"/>
<gene>
    <name evidence="5" type="ordered locus">CTC_00543</name>
</gene>
<keyword evidence="6" id="KW-1185">Reference proteome</keyword>
<keyword evidence="4" id="KW-0812">Transmembrane</keyword>
<dbReference type="Proteomes" id="UP000001412">
    <property type="component" value="Chromosome"/>
</dbReference>
<evidence type="ECO:0000256" key="3">
    <source>
        <dbReference type="PROSITE-ProRule" id="PRU00339"/>
    </source>
</evidence>
<dbReference type="PROSITE" id="PS50005">
    <property type="entry name" value="TPR"/>
    <property type="match status" value="1"/>
</dbReference>
<evidence type="ECO:0000256" key="4">
    <source>
        <dbReference type="SAM" id="Phobius"/>
    </source>
</evidence>
<accession>Q898C0</accession>
<dbReference type="InterPro" id="IPR011990">
    <property type="entry name" value="TPR-like_helical_dom_sf"/>
</dbReference>
<dbReference type="PANTHER" id="PTHR44858:SF1">
    <property type="entry name" value="UDP-N-ACETYLGLUCOSAMINE--PEPTIDE N-ACETYLGLUCOSAMINYLTRANSFERASE SPINDLY-RELATED"/>
    <property type="match status" value="1"/>
</dbReference>
<keyword evidence="4" id="KW-1133">Transmembrane helix</keyword>
<dbReference type="Pfam" id="PF13181">
    <property type="entry name" value="TPR_8"/>
    <property type="match status" value="2"/>
</dbReference>
<evidence type="ECO:0000313" key="5">
    <source>
        <dbReference type="EMBL" id="AAO35163.1"/>
    </source>
</evidence>
<dbReference type="EMBL" id="AE015927">
    <property type="protein sequence ID" value="AAO35163.1"/>
    <property type="molecule type" value="Genomic_DNA"/>
</dbReference>
<reference evidence="5 6" key="1">
    <citation type="journal article" date="2003" name="Proc. Natl. Acad. Sci. U.S.A.">
        <title>The genome sequence of Clostridium tetani, the causative agent of tetanus disease.</title>
        <authorList>
            <person name="Brueggemann H."/>
            <person name="Baumer S."/>
            <person name="Fricke W.F."/>
            <person name="Wiezer A."/>
            <person name="Liesegang H."/>
            <person name="Decker I."/>
            <person name="Herzberg C."/>
            <person name="Martinez-Arias R."/>
            <person name="Merkl R."/>
            <person name="Henne A."/>
            <person name="Gottschalk G."/>
        </authorList>
    </citation>
    <scope>NUCLEOTIDE SEQUENCE [LARGE SCALE GENOMIC DNA]</scope>
    <source>
        <strain evidence="6">Massachusetts / E88</strain>
    </source>
</reference>
<dbReference type="KEGG" id="ctc:CTC_00543"/>
<feature type="repeat" description="TPR" evidence="3">
    <location>
        <begin position="479"/>
        <end position="512"/>
    </location>
</feature>
<dbReference type="AlphaFoldDB" id="Q898C0"/>
<organism evidence="5 6">
    <name type="scientific">Clostridium tetani (strain Massachusetts / E88)</name>
    <dbReference type="NCBI Taxonomy" id="212717"/>
    <lineage>
        <taxon>Bacteria</taxon>
        <taxon>Bacillati</taxon>
        <taxon>Bacillota</taxon>
        <taxon>Clostridia</taxon>
        <taxon>Eubacteriales</taxon>
        <taxon>Clostridiaceae</taxon>
        <taxon>Clostridium</taxon>
    </lineage>
</organism>
<sequence>MLHLNNLKPENNSENSSIESGLKDGIMDKSITILIILSIIVVLSALVIYRFSLKNTQHISNSKGDKYLIEGNYDKALEEYERSYKKDGAIIWKAKAAEVYSLKGDKYKAIQNIEEIKNNDKKDSKSLSYVTYIQLINEDYKKALSDGEGFLKENPKDKTLIASMFSAYIFNREYEKAKKLLKSYPLDEKSSYDMAKYSEMLMSVGEEEKSIEHLKKAWHLNKDEYKVYDVIIHEAINDKNKVLDTISKLSIKEPEELAYRIWRAKIYSRSLETTEEAQKIMDSLKGQNIGKIIPKAIEASILVNKEEKDKAEEVIDKLLKENKKDYRVYHTASWFYLSMGDLNKAEEYCIKSIYENQDYVDNYAFLMPEILKRQKKSLKNKEEKNNTKENQIKNVDTFFNIALCKEPYNKNIMINTANYSLERGEDMDKTLKYLKMAELVKPLDAEVKYNIALTYIYQNKDKEAEKTLKECIKIKSQIPKYHRTLGTIYFLNGKNNEAIKEIKEAYDKDENDPLTLNNAGCYYMMVNMDLERGMYNLRTAKNYISGNMDKYNKKTIEENYKKGKKLLEQYKKAKGNEKLEIPELKLFY</sequence>
<keyword evidence="1" id="KW-0677">Repeat</keyword>
<dbReference type="Gene3D" id="1.25.40.10">
    <property type="entry name" value="Tetratricopeptide repeat domain"/>
    <property type="match status" value="3"/>
</dbReference>
<feature type="transmembrane region" description="Helical" evidence="4">
    <location>
        <begin position="31"/>
        <end position="51"/>
    </location>
</feature>
<dbReference type="STRING" id="212717.CTC_00543"/>
<dbReference type="SMART" id="SM00028">
    <property type="entry name" value="TPR"/>
    <property type="match status" value="4"/>
</dbReference>
<keyword evidence="2 3" id="KW-0802">TPR repeat</keyword>
<keyword evidence="4" id="KW-0472">Membrane</keyword>
<dbReference type="PANTHER" id="PTHR44858">
    <property type="entry name" value="TETRATRICOPEPTIDE REPEAT PROTEIN 6"/>
    <property type="match status" value="1"/>
</dbReference>
<evidence type="ECO:0008006" key="7">
    <source>
        <dbReference type="Google" id="ProtNLM"/>
    </source>
</evidence>
<evidence type="ECO:0000256" key="2">
    <source>
        <dbReference type="ARBA" id="ARBA00022803"/>
    </source>
</evidence>
<proteinExistence type="predicted"/>
<protein>
    <recommendedName>
        <fullName evidence="7">Tetratricopeptide repeat protein</fullName>
    </recommendedName>
</protein>
<dbReference type="SUPFAM" id="SSF48452">
    <property type="entry name" value="TPR-like"/>
    <property type="match status" value="3"/>
</dbReference>